<dbReference type="EMBL" id="VSTF01000012">
    <property type="protein sequence ID" value="TYL58315.1"/>
    <property type="molecule type" value="Genomic_DNA"/>
</dbReference>
<keyword evidence="4 6" id="KW-0238">DNA-binding</keyword>
<dbReference type="AlphaFoldDB" id="A0A5S4VL29"/>
<evidence type="ECO:0000259" key="8">
    <source>
        <dbReference type="PROSITE" id="PS51900"/>
    </source>
</evidence>
<dbReference type="InterPro" id="IPR010998">
    <property type="entry name" value="Integrase_recombinase_N"/>
</dbReference>
<dbReference type="Pfam" id="PF00589">
    <property type="entry name" value="Phage_integrase"/>
    <property type="match status" value="1"/>
</dbReference>
<name>A0A5S4VL29_9FIRM</name>
<dbReference type="InterPro" id="IPR050090">
    <property type="entry name" value="Tyrosine_recombinase_XerCD"/>
</dbReference>
<dbReference type="SUPFAM" id="SSF56349">
    <property type="entry name" value="DNA breaking-rejoining enzymes"/>
    <property type="match status" value="1"/>
</dbReference>
<dbReference type="InterPro" id="IPR044068">
    <property type="entry name" value="CB"/>
</dbReference>
<protein>
    <submittedName>
        <fullName evidence="9">Tyrosine-type recombinase/integrase</fullName>
    </submittedName>
</protein>
<dbReference type="InterPro" id="IPR002104">
    <property type="entry name" value="Integrase_catalytic"/>
</dbReference>
<dbReference type="Gene3D" id="1.10.150.130">
    <property type="match status" value="1"/>
</dbReference>
<evidence type="ECO:0000256" key="6">
    <source>
        <dbReference type="PROSITE-ProRule" id="PRU01248"/>
    </source>
</evidence>
<dbReference type="InterPro" id="IPR004107">
    <property type="entry name" value="Integrase_SAM-like_N"/>
</dbReference>
<dbReference type="PANTHER" id="PTHR30349:SF89">
    <property type="entry name" value="INTEGRASE_RECOMBINASE"/>
    <property type="match status" value="1"/>
</dbReference>
<evidence type="ECO:0000256" key="3">
    <source>
        <dbReference type="ARBA" id="ARBA00022908"/>
    </source>
</evidence>
<gene>
    <name evidence="9" type="ORF">FYL31_10660</name>
</gene>
<dbReference type="GO" id="GO:0003677">
    <property type="term" value="F:DNA binding"/>
    <property type="evidence" value="ECO:0007669"/>
    <property type="project" value="UniProtKB-UniRule"/>
</dbReference>
<dbReference type="PANTHER" id="PTHR30349">
    <property type="entry name" value="PHAGE INTEGRASE-RELATED"/>
    <property type="match status" value="1"/>
</dbReference>
<dbReference type="PROSITE" id="PS51898">
    <property type="entry name" value="TYR_RECOMBINASE"/>
    <property type="match status" value="1"/>
</dbReference>
<sequence length="278" mass="32574">MYLEKVQAEERLREYEKEMELQELSVRTIHKYLTDIRQWLEKVEETVITKEMIVSYKKELKKKYKAASVNSKIISINRYLRWLGFSDVVVRTERIQAPNILDKMISKENYFAMLKYAKDTGRIKLYHIMRTIAGTGLRVGELKYVTVGAITDGYTQIWNKGKYRYIYFSERLCIELLQYCNDVGIREGIVFTGRKEGKVITSAAVWKGLKNIAKGIGIPEETVFPHSFRHLFAKNYMEKVGDITELADILGHSRLETTWIYTKTSSSEKRKRLELLDL</sequence>
<evidence type="ECO:0000256" key="1">
    <source>
        <dbReference type="ARBA" id="ARBA00003283"/>
    </source>
</evidence>
<dbReference type="InterPro" id="IPR013762">
    <property type="entry name" value="Integrase-like_cat_sf"/>
</dbReference>
<evidence type="ECO:0000313" key="9">
    <source>
        <dbReference type="EMBL" id="TYL58315.1"/>
    </source>
</evidence>
<dbReference type="InterPro" id="IPR011010">
    <property type="entry name" value="DNA_brk_join_enz"/>
</dbReference>
<evidence type="ECO:0000256" key="2">
    <source>
        <dbReference type="ARBA" id="ARBA00008857"/>
    </source>
</evidence>
<dbReference type="GO" id="GO:0006310">
    <property type="term" value="P:DNA recombination"/>
    <property type="evidence" value="ECO:0007669"/>
    <property type="project" value="UniProtKB-KW"/>
</dbReference>
<accession>A0A5S4VL29</accession>
<keyword evidence="5" id="KW-0233">DNA recombination</keyword>
<dbReference type="Gene3D" id="1.10.443.10">
    <property type="entry name" value="Intergrase catalytic core"/>
    <property type="match status" value="1"/>
</dbReference>
<reference evidence="9 10" key="2">
    <citation type="submission" date="2019-09" db="EMBL/GenBank/DDBJ databases">
        <title>Strain-level analysis of Eubacterium rectale using genomes from metagenomes.</title>
        <authorList>
            <person name="Karcher N."/>
            <person name="Segata N."/>
        </authorList>
    </citation>
    <scope>NUCLEOTIDE SEQUENCE [LARGE SCALE GENOMIC DNA]</scope>
    <source>
        <strain evidence="9 10">T3WBe13</strain>
    </source>
</reference>
<comment type="caution">
    <text evidence="9">The sequence shown here is derived from an EMBL/GenBank/DDBJ whole genome shotgun (WGS) entry which is preliminary data.</text>
</comment>
<dbReference type="PROSITE" id="PS51900">
    <property type="entry name" value="CB"/>
    <property type="match status" value="1"/>
</dbReference>
<dbReference type="Pfam" id="PF02899">
    <property type="entry name" value="Phage_int_SAM_1"/>
    <property type="match status" value="1"/>
</dbReference>
<evidence type="ECO:0000256" key="4">
    <source>
        <dbReference type="ARBA" id="ARBA00023125"/>
    </source>
</evidence>
<evidence type="ECO:0000259" key="7">
    <source>
        <dbReference type="PROSITE" id="PS51898"/>
    </source>
</evidence>
<keyword evidence="3" id="KW-0229">DNA integration</keyword>
<organism evidence="9 10">
    <name type="scientific">Agathobacter rectalis</name>
    <dbReference type="NCBI Taxonomy" id="39491"/>
    <lineage>
        <taxon>Bacteria</taxon>
        <taxon>Bacillati</taxon>
        <taxon>Bacillota</taxon>
        <taxon>Clostridia</taxon>
        <taxon>Lachnospirales</taxon>
        <taxon>Lachnospiraceae</taxon>
        <taxon>Agathobacter</taxon>
    </lineage>
</organism>
<feature type="domain" description="Core-binding (CB)" evidence="8">
    <location>
        <begin position="6"/>
        <end position="84"/>
    </location>
</feature>
<dbReference type="RefSeq" id="WP_147585485.1">
    <property type="nucleotide sequence ID" value="NZ_VSTF01000012.1"/>
</dbReference>
<reference evidence="9 10" key="1">
    <citation type="submission" date="2019-08" db="EMBL/GenBank/DDBJ databases">
        <authorList>
            <person name="Duncan S."/>
            <person name="Walker A."/>
        </authorList>
    </citation>
    <scope>NUCLEOTIDE SEQUENCE [LARGE SCALE GENOMIC DNA]</scope>
    <source>
        <strain evidence="9 10">T3WBe13</strain>
    </source>
</reference>
<evidence type="ECO:0000256" key="5">
    <source>
        <dbReference type="ARBA" id="ARBA00023172"/>
    </source>
</evidence>
<comment type="function">
    <text evidence="1">Site-specific tyrosine recombinase, which acts by catalyzing the cutting and rejoining of the recombining DNA molecules.</text>
</comment>
<dbReference type="Proteomes" id="UP000324327">
    <property type="component" value="Unassembled WGS sequence"/>
</dbReference>
<evidence type="ECO:0000313" key="10">
    <source>
        <dbReference type="Proteomes" id="UP000324327"/>
    </source>
</evidence>
<comment type="similarity">
    <text evidence="2">Belongs to the 'phage' integrase family.</text>
</comment>
<feature type="domain" description="Tyr recombinase" evidence="7">
    <location>
        <begin position="100"/>
        <end position="274"/>
    </location>
</feature>
<dbReference type="GO" id="GO:0015074">
    <property type="term" value="P:DNA integration"/>
    <property type="evidence" value="ECO:0007669"/>
    <property type="project" value="UniProtKB-KW"/>
</dbReference>
<proteinExistence type="inferred from homology"/>